<keyword evidence="1" id="KW-1133">Transmembrane helix</keyword>
<name>A0A2T2X8S9_9FIRM</name>
<feature type="transmembrane region" description="Helical" evidence="1">
    <location>
        <begin position="116"/>
        <end position="139"/>
    </location>
</feature>
<evidence type="ECO:0000313" key="3">
    <source>
        <dbReference type="Proteomes" id="UP000242699"/>
    </source>
</evidence>
<evidence type="ECO:0000313" key="2">
    <source>
        <dbReference type="EMBL" id="PSR30889.1"/>
    </source>
</evidence>
<evidence type="ECO:0000256" key="1">
    <source>
        <dbReference type="SAM" id="Phobius"/>
    </source>
</evidence>
<reference evidence="2 3" key="1">
    <citation type="journal article" date="2014" name="BMC Genomics">
        <title>Comparison of environmental and isolate Sulfobacillus genomes reveals diverse carbon, sulfur, nitrogen, and hydrogen metabolisms.</title>
        <authorList>
            <person name="Justice N.B."/>
            <person name="Norman A."/>
            <person name="Brown C.T."/>
            <person name="Singh A."/>
            <person name="Thomas B.C."/>
            <person name="Banfield J.F."/>
        </authorList>
    </citation>
    <scope>NUCLEOTIDE SEQUENCE [LARGE SCALE GENOMIC DNA]</scope>
    <source>
        <strain evidence="2">AMDSBA1</strain>
    </source>
</reference>
<dbReference type="EMBL" id="PXYT01000006">
    <property type="protein sequence ID" value="PSR30889.1"/>
    <property type="molecule type" value="Genomic_DNA"/>
</dbReference>
<feature type="transmembrane region" description="Helical" evidence="1">
    <location>
        <begin position="6"/>
        <end position="31"/>
    </location>
</feature>
<dbReference type="Proteomes" id="UP000242699">
    <property type="component" value="Unassembled WGS sequence"/>
</dbReference>
<protein>
    <recommendedName>
        <fullName evidence="4">DUF2269 domain-containing protein</fullName>
    </recommendedName>
</protein>
<sequence length="141" mass="16009">MTVTNVIFRIVLVLHVAAALLGFVAALVLSIVAYRYRRQRELPDTFWKYQAYLQINTVLLGVFGTALYLMGGRPKVELHMLYGVLALLTVLAQRGLGRGGQLRQVLAEDYGRFHEVWVYFGLNLFLWAMYGRGLTTGFFGF</sequence>
<gene>
    <name evidence="2" type="ORF">C7B43_04345</name>
</gene>
<organism evidence="2 3">
    <name type="scientific">Sulfobacillus benefaciens</name>
    <dbReference type="NCBI Taxonomy" id="453960"/>
    <lineage>
        <taxon>Bacteria</taxon>
        <taxon>Bacillati</taxon>
        <taxon>Bacillota</taxon>
        <taxon>Clostridia</taxon>
        <taxon>Eubacteriales</taxon>
        <taxon>Clostridiales Family XVII. Incertae Sedis</taxon>
        <taxon>Sulfobacillus</taxon>
    </lineage>
</organism>
<comment type="caution">
    <text evidence="2">The sequence shown here is derived from an EMBL/GenBank/DDBJ whole genome shotgun (WGS) entry which is preliminary data.</text>
</comment>
<keyword evidence="1" id="KW-0472">Membrane</keyword>
<feature type="transmembrane region" description="Helical" evidence="1">
    <location>
        <begin position="51"/>
        <end position="70"/>
    </location>
</feature>
<accession>A0A2T2X8S9</accession>
<evidence type="ECO:0008006" key="4">
    <source>
        <dbReference type="Google" id="ProtNLM"/>
    </source>
</evidence>
<dbReference type="AlphaFoldDB" id="A0A2T2X8S9"/>
<proteinExistence type="predicted"/>
<keyword evidence="1" id="KW-0812">Transmembrane</keyword>
<feature type="transmembrane region" description="Helical" evidence="1">
    <location>
        <begin position="76"/>
        <end position="96"/>
    </location>
</feature>